<feature type="region of interest" description="Disordered" evidence="2">
    <location>
        <begin position="476"/>
        <end position="540"/>
    </location>
</feature>
<feature type="compositionally biased region" description="Basic and acidic residues" evidence="2">
    <location>
        <begin position="641"/>
        <end position="656"/>
    </location>
</feature>
<feature type="compositionally biased region" description="Low complexity" evidence="2">
    <location>
        <begin position="726"/>
        <end position="740"/>
    </location>
</feature>
<evidence type="ECO:0000313" key="3">
    <source>
        <dbReference type="EMBL" id="KAK8376809.1"/>
    </source>
</evidence>
<reference evidence="3 4" key="1">
    <citation type="submission" date="2023-03" db="EMBL/GenBank/DDBJ databases">
        <title>High-quality genome of Scylla paramamosain provides insights in environmental adaptation.</title>
        <authorList>
            <person name="Zhang L."/>
        </authorList>
    </citation>
    <scope>NUCLEOTIDE SEQUENCE [LARGE SCALE GENOMIC DNA]</scope>
    <source>
        <strain evidence="3">LZ_2023a</strain>
        <tissue evidence="3">Muscle</tissue>
    </source>
</reference>
<dbReference type="PANTHER" id="PTHR24110:SF3">
    <property type="entry name" value="CENTROSOMAL PROTEIN OF 78 KDA"/>
    <property type="match status" value="1"/>
</dbReference>
<dbReference type="PANTHER" id="PTHR24110">
    <property type="entry name" value="CENTROSOMAL PROTEIN OF 78 KDA"/>
    <property type="match status" value="1"/>
</dbReference>
<evidence type="ECO:0000313" key="4">
    <source>
        <dbReference type="Proteomes" id="UP001487740"/>
    </source>
</evidence>
<organism evidence="3 4">
    <name type="scientific">Scylla paramamosain</name>
    <name type="common">Mud crab</name>
    <dbReference type="NCBI Taxonomy" id="85552"/>
    <lineage>
        <taxon>Eukaryota</taxon>
        <taxon>Metazoa</taxon>
        <taxon>Ecdysozoa</taxon>
        <taxon>Arthropoda</taxon>
        <taxon>Crustacea</taxon>
        <taxon>Multicrustacea</taxon>
        <taxon>Malacostraca</taxon>
        <taxon>Eumalacostraca</taxon>
        <taxon>Eucarida</taxon>
        <taxon>Decapoda</taxon>
        <taxon>Pleocyemata</taxon>
        <taxon>Brachyura</taxon>
        <taxon>Eubrachyura</taxon>
        <taxon>Portunoidea</taxon>
        <taxon>Portunidae</taxon>
        <taxon>Portuninae</taxon>
        <taxon>Scylla</taxon>
    </lineage>
</organism>
<feature type="compositionally biased region" description="Basic and acidic residues" evidence="2">
    <location>
        <begin position="580"/>
        <end position="595"/>
    </location>
</feature>
<feature type="region of interest" description="Disordered" evidence="2">
    <location>
        <begin position="580"/>
        <end position="602"/>
    </location>
</feature>
<dbReference type="GO" id="GO:0005813">
    <property type="term" value="C:centrosome"/>
    <property type="evidence" value="ECO:0007669"/>
    <property type="project" value="TreeGrafter"/>
</dbReference>
<feature type="compositionally biased region" description="Low complexity" evidence="2">
    <location>
        <begin position="857"/>
        <end position="868"/>
    </location>
</feature>
<dbReference type="InterPro" id="IPR026212">
    <property type="entry name" value="Cep78"/>
</dbReference>
<evidence type="ECO:0000256" key="1">
    <source>
        <dbReference type="SAM" id="Coils"/>
    </source>
</evidence>
<feature type="compositionally biased region" description="Basic residues" evidence="2">
    <location>
        <begin position="333"/>
        <end position="349"/>
    </location>
</feature>
<dbReference type="EMBL" id="JARAKH010000048">
    <property type="protein sequence ID" value="KAK8376809.1"/>
    <property type="molecule type" value="Genomic_DNA"/>
</dbReference>
<dbReference type="AlphaFoldDB" id="A0AAW0SPG2"/>
<accession>A0AAW0SPG2</accession>
<feature type="compositionally biased region" description="Basic and acidic residues" evidence="2">
    <location>
        <begin position="526"/>
        <end position="540"/>
    </location>
</feature>
<dbReference type="Proteomes" id="UP001487740">
    <property type="component" value="Unassembled WGS sequence"/>
</dbReference>
<comment type="caution">
    <text evidence="3">The sequence shown here is derived from an EMBL/GenBank/DDBJ whole genome shotgun (WGS) entry which is preliminary data.</text>
</comment>
<dbReference type="GO" id="GO:0044782">
    <property type="term" value="P:cilium organization"/>
    <property type="evidence" value="ECO:0007669"/>
    <property type="project" value="TreeGrafter"/>
</dbReference>
<keyword evidence="1" id="KW-0175">Coiled coil</keyword>
<feature type="compositionally biased region" description="Basic and acidic residues" evidence="2">
    <location>
        <begin position="478"/>
        <end position="491"/>
    </location>
</feature>
<evidence type="ECO:0000256" key="2">
    <source>
        <dbReference type="SAM" id="MobiDB-lite"/>
    </source>
</evidence>
<dbReference type="Gene3D" id="3.80.10.10">
    <property type="entry name" value="Ribonuclease Inhibitor"/>
    <property type="match status" value="2"/>
</dbReference>
<proteinExistence type="predicted"/>
<dbReference type="SUPFAM" id="SSF52047">
    <property type="entry name" value="RNI-like"/>
    <property type="match status" value="1"/>
</dbReference>
<feature type="compositionally biased region" description="Polar residues" evidence="2">
    <location>
        <begin position="657"/>
        <end position="693"/>
    </location>
</feature>
<feature type="compositionally biased region" description="Polar residues" evidence="2">
    <location>
        <begin position="707"/>
        <end position="718"/>
    </location>
</feature>
<dbReference type="GO" id="GO:0036064">
    <property type="term" value="C:ciliary basal body"/>
    <property type="evidence" value="ECO:0007669"/>
    <property type="project" value="TreeGrafter"/>
</dbReference>
<sequence length="881" mass="98012">MAGKPELLGETLTRHYRLSCELFGTYPLPHFTHQLSQGSLDLHLDTVDLDHLEALCHTLKNKVSPSSLRVIVPTAKEVSPMMARVVERAVEGVGVCVVVSLTLSSLSLDGVRLRGRTLKLLCEGLRKARTVKTLVMRNCGLGDSGTESVCQAVKNVPSITHLSLINCGVAERGATAVACLIKHQRLNRDSAMWQDTLRQRQPHLDGMKGLRRLTLNSNPAVGDQGVAAITEALTEDLWIKALDLQHCGVGTEGGASVRALLHANQTLEVVDLRNNPFLPDAVVGQLASLLQGRCSEAGSQYSLLRTSEVEEKEEAVLDQKGSTPGYRGSGRVMRARRGKQVPHAPRSRKPTPPSQLGVPWRVEHRLYERREGLTPGAMVKECSREWESAGEATLPSKESVPEADVTEKKMRKKLQLYKKKYQKEREQRKKLERKLSRIQTQLHGLHTLDETTVSHIEECFLKFHIFLSLMQDSGSQLESKEDGGEGTMPDKEMDEEMTPKMKKSKHNSENLSNKGSDSVSSYSSPLKEKEKEKQKRIQVNDDTHWDLGELKKNAKEQELIIPSSADSVAVSMELRADKSEGINDEWNNEKTDEHTNGIVGKRSLSVKGDEELEREALSEELSFTNKVMEIHTLQGLMEGNWHQEGEKSMEETHLSESKTQGSVASQSPITCQSPHADQSPKSQIPRQGQVPQQSPSSHLHHEHLSPNQIAQDLSYQHTSEYEDSSDSQSPSSQSLPSQSPRKPHLVQRRQLPQRSKSPKKSRSPRKEPLGVQGSEVSETDDEKMRNLSAWLQGRVRGRATTPSSSSSVSISEHLQHSHTSWTKRKSRQKERAREEEDGEVEELPGGSEIDLSDCEDLSLSGLTLTNTSVPEDINTAGEEDF</sequence>
<feature type="compositionally biased region" description="Polar residues" evidence="2">
    <location>
        <begin position="509"/>
        <end position="524"/>
    </location>
</feature>
<dbReference type="SMART" id="SM00368">
    <property type="entry name" value="LRR_RI"/>
    <property type="match status" value="6"/>
</dbReference>
<keyword evidence="4" id="KW-1185">Reference proteome</keyword>
<dbReference type="InterPro" id="IPR032675">
    <property type="entry name" value="LRR_dom_sf"/>
</dbReference>
<gene>
    <name evidence="3" type="ORF">O3P69_010022</name>
</gene>
<dbReference type="PRINTS" id="PR02062">
    <property type="entry name" value="CENTROSOME78"/>
</dbReference>
<feature type="coiled-coil region" evidence="1">
    <location>
        <begin position="407"/>
        <end position="441"/>
    </location>
</feature>
<dbReference type="Pfam" id="PF13516">
    <property type="entry name" value="LRR_6"/>
    <property type="match status" value="1"/>
</dbReference>
<protein>
    <submittedName>
        <fullName evidence="3">Uncharacterized protein</fullName>
    </submittedName>
</protein>
<feature type="region of interest" description="Disordered" evidence="2">
    <location>
        <begin position="313"/>
        <end position="358"/>
    </location>
</feature>
<dbReference type="InterPro" id="IPR001611">
    <property type="entry name" value="Leu-rich_rpt"/>
</dbReference>
<feature type="region of interest" description="Disordered" evidence="2">
    <location>
        <begin position="637"/>
        <end position="881"/>
    </location>
</feature>
<name>A0AAW0SPG2_SCYPA</name>